<feature type="transmembrane region" description="Helical" evidence="8">
    <location>
        <begin position="28"/>
        <end position="50"/>
    </location>
</feature>
<reference evidence="11" key="1">
    <citation type="submission" date="2016-04" db="EMBL/GenBank/DDBJ databases">
        <authorList>
            <person name="Antunes L.P."/>
            <person name="Martins L.F."/>
            <person name="Pereira R.V."/>
            <person name="Thomas A.M."/>
            <person name="Barbosa D."/>
            <person name="Nascimento L."/>
            <person name="Silva G.M."/>
            <person name="Condomitti G.W."/>
            <person name="Digiampietri L.A."/>
            <person name="Lombardi K.C."/>
            <person name="Ramos P.L."/>
            <person name="Quaggio R.B."/>
            <person name="Oliveira J.C."/>
            <person name="Pascon R.C."/>
            <person name="Cruz J.B."/>
            <person name="Silva A.M."/>
            <person name="Setubal J.C."/>
        </authorList>
    </citation>
    <scope>NUCLEOTIDE SEQUENCE [LARGE SCALE GENOMIC DNA]</scope>
</reference>
<dbReference type="Proteomes" id="UP000194267">
    <property type="component" value="Unassembled WGS sequence"/>
</dbReference>
<dbReference type="Pfam" id="PF01899">
    <property type="entry name" value="MNHE"/>
    <property type="match status" value="1"/>
</dbReference>
<keyword evidence="3" id="KW-0050">Antiport</keyword>
<gene>
    <name evidence="10" type="ORF">A6D92_00260</name>
    <name evidence="9" type="ORF">CWE10_00105</name>
</gene>
<dbReference type="GO" id="GO:0005886">
    <property type="term" value="C:plasma membrane"/>
    <property type="evidence" value="ECO:0007669"/>
    <property type="project" value="UniProtKB-SubCell"/>
</dbReference>
<evidence type="ECO:0000256" key="7">
    <source>
        <dbReference type="ARBA" id="ARBA00023136"/>
    </source>
</evidence>
<evidence type="ECO:0008006" key="12">
    <source>
        <dbReference type="Google" id="ProtNLM"/>
    </source>
</evidence>
<feature type="transmembrane region" description="Helical" evidence="8">
    <location>
        <begin position="6"/>
        <end position="21"/>
    </location>
</feature>
<keyword evidence="4" id="KW-1003">Cell membrane</keyword>
<feature type="transmembrane region" description="Helical" evidence="8">
    <location>
        <begin position="62"/>
        <end position="81"/>
    </location>
</feature>
<accession>A0A1Y2T7A5</accession>
<dbReference type="GO" id="GO:0008324">
    <property type="term" value="F:monoatomic cation transmembrane transporter activity"/>
    <property type="evidence" value="ECO:0007669"/>
    <property type="project" value="InterPro"/>
</dbReference>
<keyword evidence="6 8" id="KW-1133">Transmembrane helix</keyword>
<evidence type="ECO:0000256" key="5">
    <source>
        <dbReference type="ARBA" id="ARBA00022692"/>
    </source>
</evidence>
<keyword evidence="5 8" id="KW-0812">Transmembrane</keyword>
<evidence type="ECO:0000256" key="2">
    <source>
        <dbReference type="ARBA" id="ARBA00006228"/>
    </source>
</evidence>
<dbReference type="GO" id="GO:0015297">
    <property type="term" value="F:antiporter activity"/>
    <property type="evidence" value="ECO:0007669"/>
    <property type="project" value="UniProtKB-KW"/>
</dbReference>
<protein>
    <recommendedName>
        <fullName evidence="12">Na+/H+ antiporter subunit E</fullName>
    </recommendedName>
</protein>
<dbReference type="PIRSF" id="PIRSF019239">
    <property type="entry name" value="MrpE"/>
    <property type="match status" value="1"/>
</dbReference>
<comment type="subcellular location">
    <subcellularLocation>
        <location evidence="1">Cell membrane</location>
        <topology evidence="1">Multi-pass membrane protein</topology>
    </subcellularLocation>
</comment>
<dbReference type="AlphaFoldDB" id="A0A1Y2T7A5"/>
<comment type="similarity">
    <text evidence="2">Belongs to the CPA3 antiporters (TC 2.A.63) subunit E family.</text>
</comment>
<dbReference type="Proteomes" id="UP000732377">
    <property type="component" value="Unassembled WGS sequence"/>
</dbReference>
<evidence type="ECO:0000256" key="3">
    <source>
        <dbReference type="ARBA" id="ARBA00022449"/>
    </source>
</evidence>
<evidence type="ECO:0000313" key="11">
    <source>
        <dbReference type="Proteomes" id="UP000194267"/>
    </source>
</evidence>
<evidence type="ECO:0000313" key="9">
    <source>
        <dbReference type="EMBL" id="MBY6274610.1"/>
    </source>
</evidence>
<organism evidence="10 11">
    <name type="scientific">Symbiobacterium thermophilum</name>
    <dbReference type="NCBI Taxonomy" id="2734"/>
    <lineage>
        <taxon>Bacteria</taxon>
        <taxon>Bacillati</taxon>
        <taxon>Bacillota</taxon>
        <taxon>Clostridia</taxon>
        <taxon>Eubacteriales</taxon>
        <taxon>Symbiobacteriaceae</taxon>
        <taxon>Symbiobacterium</taxon>
    </lineage>
</organism>
<reference evidence="9" key="3">
    <citation type="submission" date="2017-11" db="EMBL/GenBank/DDBJ databases">
        <title>Three new genomes from thermophilic consortium.</title>
        <authorList>
            <person name="Quaggio R."/>
            <person name="Amgarten D."/>
            <person name="Setubal J.C."/>
        </authorList>
    </citation>
    <scope>NUCLEOTIDE SEQUENCE</scope>
    <source>
        <strain evidence="9">ZCTH01-B2</strain>
    </source>
</reference>
<evidence type="ECO:0000313" key="10">
    <source>
        <dbReference type="EMBL" id="OTA42298.1"/>
    </source>
</evidence>
<dbReference type="InterPro" id="IPR002758">
    <property type="entry name" value="Cation_antiport_E"/>
</dbReference>
<evidence type="ECO:0000256" key="6">
    <source>
        <dbReference type="ARBA" id="ARBA00022989"/>
    </source>
</evidence>
<evidence type="ECO:0000256" key="8">
    <source>
        <dbReference type="SAM" id="Phobius"/>
    </source>
</evidence>
<reference evidence="10" key="2">
    <citation type="submission" date="2016-04" db="EMBL/GenBank/DDBJ databases">
        <authorList>
            <person name="Evans L.H."/>
            <person name="Alamgir A."/>
            <person name="Owens N."/>
            <person name="Weber N.D."/>
            <person name="Virtaneva K."/>
            <person name="Barbian K."/>
            <person name="Babar A."/>
            <person name="Rosenke K."/>
        </authorList>
    </citation>
    <scope>NUCLEOTIDE SEQUENCE [LARGE SCALE GENOMIC DNA]</scope>
    <source>
        <strain evidence="10">G2</strain>
    </source>
</reference>
<dbReference type="PANTHER" id="PTHR34584:SF1">
    <property type="entry name" value="NA(+)_H(+) ANTIPORTER SUBUNIT E1"/>
    <property type="match status" value="1"/>
</dbReference>
<dbReference type="EMBL" id="LWLV01000010">
    <property type="protein sequence ID" value="OTA42298.1"/>
    <property type="molecule type" value="Genomic_DNA"/>
</dbReference>
<keyword evidence="3" id="KW-0813">Transport</keyword>
<name>A0A1Y2T7A5_SYMTR</name>
<proteinExistence type="inferred from homology"/>
<dbReference type="RefSeq" id="WP_043713813.1">
    <property type="nucleotide sequence ID" value="NZ_JACSIR010000011.1"/>
</dbReference>
<sequence length="170" mass="19125">MDARVRTGILVVLFAFLWMILQESYTLGSFVGGLVVGLVILLIFPAPVHGLINPYVRRPGGIFRWLVSAAHLFLYYTRHWLRGNAEMARLMLRRDLSTITPGVLKFPLRVRQPGQVALLANLITVTPGSYTVEVSDDWDVLYLHVIDASDAEAALAPIRRIEELIMEVLQ</sequence>
<comment type="caution">
    <text evidence="10">The sequence shown here is derived from an EMBL/GenBank/DDBJ whole genome shotgun (WGS) entry which is preliminary data.</text>
</comment>
<dbReference type="PANTHER" id="PTHR34584">
    <property type="entry name" value="NA(+)/H(+) ANTIPORTER SUBUNIT E1"/>
    <property type="match status" value="1"/>
</dbReference>
<evidence type="ECO:0000256" key="1">
    <source>
        <dbReference type="ARBA" id="ARBA00004651"/>
    </source>
</evidence>
<keyword evidence="7 8" id="KW-0472">Membrane</keyword>
<evidence type="ECO:0000256" key="4">
    <source>
        <dbReference type="ARBA" id="ARBA00022475"/>
    </source>
</evidence>
<dbReference type="EMBL" id="PIUK01000001">
    <property type="protein sequence ID" value="MBY6274610.1"/>
    <property type="molecule type" value="Genomic_DNA"/>
</dbReference>